<dbReference type="Proteomes" id="UP001239445">
    <property type="component" value="Unassembled WGS sequence"/>
</dbReference>
<dbReference type="PANTHER" id="PTHR43662:SF2">
    <property type="entry name" value="DUF1996 DOMAIN-CONTAINING PROTEIN"/>
    <property type="match status" value="1"/>
</dbReference>
<evidence type="ECO:0000256" key="1">
    <source>
        <dbReference type="SAM" id="SignalP"/>
    </source>
</evidence>
<evidence type="ECO:0000313" key="3">
    <source>
        <dbReference type="EMBL" id="KAK1761573.1"/>
    </source>
</evidence>
<feature type="chain" id="PRO_5042488656" description="DUF1996 domain-containing protein" evidence="1">
    <location>
        <begin position="18"/>
        <end position="362"/>
    </location>
</feature>
<reference evidence="3" key="1">
    <citation type="submission" date="2023-06" db="EMBL/GenBank/DDBJ databases">
        <title>Genome-scale phylogeny and comparative genomics of the fungal order Sordariales.</title>
        <authorList>
            <consortium name="Lawrence Berkeley National Laboratory"/>
            <person name="Hensen N."/>
            <person name="Bonometti L."/>
            <person name="Westerberg I."/>
            <person name="Brannstrom I.O."/>
            <person name="Guillou S."/>
            <person name="Cros-Aarteil S."/>
            <person name="Calhoun S."/>
            <person name="Haridas S."/>
            <person name="Kuo A."/>
            <person name="Mondo S."/>
            <person name="Pangilinan J."/>
            <person name="Riley R."/>
            <person name="Labutti K."/>
            <person name="Andreopoulos B."/>
            <person name="Lipzen A."/>
            <person name="Chen C."/>
            <person name="Yanf M."/>
            <person name="Daum C."/>
            <person name="Ng V."/>
            <person name="Clum A."/>
            <person name="Steindorff A."/>
            <person name="Ohm R."/>
            <person name="Martin F."/>
            <person name="Silar P."/>
            <person name="Natvig D."/>
            <person name="Lalanne C."/>
            <person name="Gautier V."/>
            <person name="Ament-Velasquez S.L."/>
            <person name="Kruys A."/>
            <person name="Hutchinson M.I."/>
            <person name="Powell A.J."/>
            <person name="Barry K."/>
            <person name="Miller A.N."/>
            <person name="Grigoriev I.V."/>
            <person name="Debuchy R."/>
            <person name="Gladieux P."/>
            <person name="Thoren M.H."/>
            <person name="Johannesson H."/>
        </authorList>
    </citation>
    <scope>NUCLEOTIDE SEQUENCE</scope>
    <source>
        <strain evidence="3">PSN4</strain>
    </source>
</reference>
<dbReference type="EMBL" id="MU839827">
    <property type="protein sequence ID" value="KAK1761573.1"/>
    <property type="molecule type" value="Genomic_DNA"/>
</dbReference>
<dbReference type="InterPro" id="IPR018535">
    <property type="entry name" value="DUF1996"/>
</dbReference>
<dbReference type="PANTHER" id="PTHR43662">
    <property type="match status" value="1"/>
</dbReference>
<dbReference type="Pfam" id="PF09362">
    <property type="entry name" value="DUF1996"/>
    <property type="match status" value="1"/>
</dbReference>
<keyword evidence="4" id="KW-1185">Reference proteome</keyword>
<comment type="caution">
    <text evidence="3">The sequence shown here is derived from an EMBL/GenBank/DDBJ whole genome shotgun (WGS) entry which is preliminary data.</text>
</comment>
<name>A0AAJ0BNI9_9PEZI</name>
<organism evidence="3 4">
    <name type="scientific">Echria macrotheca</name>
    <dbReference type="NCBI Taxonomy" id="438768"/>
    <lineage>
        <taxon>Eukaryota</taxon>
        <taxon>Fungi</taxon>
        <taxon>Dikarya</taxon>
        <taxon>Ascomycota</taxon>
        <taxon>Pezizomycotina</taxon>
        <taxon>Sordariomycetes</taxon>
        <taxon>Sordariomycetidae</taxon>
        <taxon>Sordariales</taxon>
        <taxon>Schizotheciaceae</taxon>
        <taxon>Echria</taxon>
    </lineage>
</organism>
<sequence length="362" mass="38801">MLTKLAVTAVLLRYVAAQGTPGGEMLRFGCSQLVIERADPIVQPGVNPSAHTHQIVGGNSFNFSMDPAAMDPSKESTCTSCIYAEDKSNYWTATVYFRSPENGTFKLVPQMANFRGFDGKQFLPQEGGLTVYYMPPYGGSPKTTAFKRGFRMIAGDPGVRSASGRYPGICHRCNGNGGGFAPCDSHDTSEFPLKPCPDGIRATVIFPSCWDGKNLDSPDHRSHMAYAPGITANSTSALAGPACPASHPVRVPQVMYEIMLDTRQFNNPAYFEGGKQPFVYSFGDPTGHGQHGDYLFGWEGDALQKAMDNLGINGCTTDVCSSVLTIQDGAKAIACTKKTQVDENVGVKGDWLTAIPGNVPVA</sequence>
<feature type="signal peptide" evidence="1">
    <location>
        <begin position="1"/>
        <end position="17"/>
    </location>
</feature>
<gene>
    <name evidence="3" type="ORF">QBC47DRAFT_289381</name>
</gene>
<accession>A0AAJ0BNI9</accession>
<evidence type="ECO:0000313" key="4">
    <source>
        <dbReference type="Proteomes" id="UP001239445"/>
    </source>
</evidence>
<evidence type="ECO:0000259" key="2">
    <source>
        <dbReference type="Pfam" id="PF09362"/>
    </source>
</evidence>
<protein>
    <recommendedName>
        <fullName evidence="2">DUF1996 domain-containing protein</fullName>
    </recommendedName>
</protein>
<keyword evidence="1" id="KW-0732">Signal</keyword>
<feature type="domain" description="DUF1996" evidence="2">
    <location>
        <begin position="39"/>
        <end position="298"/>
    </location>
</feature>
<proteinExistence type="predicted"/>
<dbReference type="AlphaFoldDB" id="A0AAJ0BNI9"/>